<sequence>MSSTDSKHQIGQNVDKVDQLSSPILLVFAVGGGGLATLMIELLNKV</sequence>
<keyword evidence="1" id="KW-0472">Membrane</keyword>
<dbReference type="Proteomes" id="UP001223720">
    <property type="component" value="Chromosome"/>
</dbReference>
<feature type="transmembrane region" description="Helical" evidence="1">
    <location>
        <begin position="20"/>
        <end position="43"/>
    </location>
</feature>
<proteinExistence type="predicted"/>
<accession>A0AAX3WG16</accession>
<dbReference type="EMBL" id="CP073633">
    <property type="protein sequence ID" value="WHQ70557.1"/>
    <property type="molecule type" value="Genomic_DNA"/>
</dbReference>
<reference evidence="2" key="1">
    <citation type="journal article" date="2022" name="Biotechnol. Bioprocess Eng.">
        <title>Pan-genome Analysis Reveals Comparative Genomic Features of Central Metabolic Pathways in Methylorubrum extorquens.</title>
        <authorList>
            <person name="Lee G.M."/>
            <person name="Scott-Nevros Z.K."/>
            <person name="Lee S.-M."/>
            <person name="Kim D."/>
        </authorList>
    </citation>
    <scope>NUCLEOTIDE SEQUENCE</scope>
    <source>
        <strain evidence="2">ATCC 55366</strain>
    </source>
</reference>
<protein>
    <submittedName>
        <fullName evidence="2">Uncharacterized protein</fullName>
    </submittedName>
</protein>
<evidence type="ECO:0000313" key="2">
    <source>
        <dbReference type="EMBL" id="WHQ70557.1"/>
    </source>
</evidence>
<dbReference type="AlphaFoldDB" id="A0AAX3WG16"/>
<evidence type="ECO:0000256" key="1">
    <source>
        <dbReference type="SAM" id="Phobius"/>
    </source>
</evidence>
<organism evidence="2 3">
    <name type="scientific">Methylorubrum extorquens</name>
    <name type="common">Methylobacterium dichloromethanicum</name>
    <name type="synonym">Methylobacterium extorquens</name>
    <dbReference type="NCBI Taxonomy" id="408"/>
    <lineage>
        <taxon>Bacteria</taxon>
        <taxon>Pseudomonadati</taxon>
        <taxon>Pseudomonadota</taxon>
        <taxon>Alphaproteobacteria</taxon>
        <taxon>Hyphomicrobiales</taxon>
        <taxon>Methylobacteriaceae</taxon>
        <taxon>Methylorubrum</taxon>
    </lineage>
</organism>
<evidence type="ECO:0000313" key="3">
    <source>
        <dbReference type="Proteomes" id="UP001223720"/>
    </source>
</evidence>
<name>A0AAX3WG16_METEX</name>
<dbReference type="RefSeq" id="WP_283535826.1">
    <property type="nucleotide sequence ID" value="NZ_CP073633.1"/>
</dbReference>
<keyword evidence="1" id="KW-0812">Transmembrane</keyword>
<gene>
    <name evidence="2" type="ORF">KEC54_02740</name>
</gene>
<keyword evidence="1" id="KW-1133">Transmembrane helix</keyword>